<feature type="compositionally biased region" description="Gly residues" evidence="1">
    <location>
        <begin position="351"/>
        <end position="382"/>
    </location>
</feature>
<feature type="compositionally biased region" description="Polar residues" evidence="1">
    <location>
        <begin position="239"/>
        <end position="253"/>
    </location>
</feature>
<sequence>MVSFKKCKYRKLNTSHKMKNINNKSLFNFIKSKGLILISSSFLLTSCVIYTGGYSETDGVYYDPNKDSLPAGTYSGNYNNQVDNYYNYQDTYPSIYDNNQQNVQDQNNRYALSSDSDWGNFTGTETNYSSFNNWGWGGMGMGYGWGGFGGWGYPYYGWGWNSGFNSMGWGMGFGWGWGNSFYSPWGWGGGFYDPFWNYGWGGYYGGGYWGGHHNTIIYNRSGANGGRLNGMISQNRVGNRTSGPFNAINSTGFRPNRDIRNEVGTRNSGLRTMNDGFRNSNNGNRINQNNTGIRQNGGIRQNYPNNGGIRQNYPNNGGVRTSPNNNGGFRNTQPSGGYRNDTYVAPTRSGNSGGGFNSGGGMRSGGSSGGGGMRSGGGGGRR</sequence>
<feature type="compositionally biased region" description="Low complexity" evidence="1">
    <location>
        <begin position="278"/>
        <end position="300"/>
    </location>
</feature>
<protein>
    <recommendedName>
        <fullName evidence="4">Prolyl-tRNA synthetase</fullName>
    </recommendedName>
</protein>
<feature type="region of interest" description="Disordered" evidence="1">
    <location>
        <begin position="239"/>
        <end position="382"/>
    </location>
</feature>
<feature type="compositionally biased region" description="Polar residues" evidence="1">
    <location>
        <begin position="302"/>
        <end position="335"/>
    </location>
</feature>
<comment type="caution">
    <text evidence="2">The sequence shown here is derived from an EMBL/GenBank/DDBJ whole genome shotgun (WGS) entry which is preliminary data.</text>
</comment>
<gene>
    <name evidence="2" type="ORF">B0I22_0988</name>
</gene>
<accession>A0A4R8I9R8</accession>
<evidence type="ECO:0000313" key="3">
    <source>
        <dbReference type="Proteomes" id="UP000295313"/>
    </source>
</evidence>
<reference evidence="2 3" key="1">
    <citation type="submission" date="2019-03" db="EMBL/GenBank/DDBJ databases">
        <title>Genomic Encyclopedia of Type Strains, Phase III (KMG-III): the genomes of soil and plant-associated and newly described type strains.</title>
        <authorList>
            <person name="Whitman W."/>
        </authorList>
    </citation>
    <scope>NUCLEOTIDE SEQUENCE [LARGE SCALE GENOMIC DNA]</scope>
    <source>
        <strain evidence="2 3">CGMCC 1.12802</strain>
    </source>
</reference>
<dbReference type="AlphaFoldDB" id="A0A4R8I9R8"/>
<dbReference type="EMBL" id="SOEO01000001">
    <property type="protein sequence ID" value="TDX86832.1"/>
    <property type="molecule type" value="Genomic_DNA"/>
</dbReference>
<name>A0A4R8I9R8_9FLAO</name>
<dbReference type="Proteomes" id="UP000295313">
    <property type="component" value="Unassembled WGS sequence"/>
</dbReference>
<organism evidence="2 3">
    <name type="scientific">Epilithonimonas xixisoli</name>
    <dbReference type="NCBI Taxonomy" id="1476462"/>
    <lineage>
        <taxon>Bacteria</taxon>
        <taxon>Pseudomonadati</taxon>
        <taxon>Bacteroidota</taxon>
        <taxon>Flavobacteriia</taxon>
        <taxon>Flavobacteriales</taxon>
        <taxon>Weeksellaceae</taxon>
        <taxon>Chryseobacterium group</taxon>
        <taxon>Epilithonimonas</taxon>
    </lineage>
</organism>
<evidence type="ECO:0000313" key="2">
    <source>
        <dbReference type="EMBL" id="TDX86832.1"/>
    </source>
</evidence>
<keyword evidence="3" id="KW-1185">Reference proteome</keyword>
<proteinExistence type="predicted"/>
<evidence type="ECO:0000256" key="1">
    <source>
        <dbReference type="SAM" id="MobiDB-lite"/>
    </source>
</evidence>
<evidence type="ECO:0008006" key="4">
    <source>
        <dbReference type="Google" id="ProtNLM"/>
    </source>
</evidence>